<feature type="transmembrane region" description="Helical" evidence="1">
    <location>
        <begin position="51"/>
        <end position="80"/>
    </location>
</feature>
<keyword evidence="1" id="KW-0812">Transmembrane</keyword>
<dbReference type="PATRIC" id="fig|1872076.5.peg.5504"/>
<keyword evidence="1" id="KW-1133">Transmembrane helix</keyword>
<dbReference type="PANTHER" id="PTHR39419:SF1">
    <property type="entry name" value="SLL0814 PROTEIN"/>
    <property type="match status" value="1"/>
</dbReference>
<evidence type="ECO:0000313" key="3">
    <source>
        <dbReference type="Proteomes" id="UP000094056"/>
    </source>
</evidence>
<feature type="transmembrane region" description="Helical" evidence="1">
    <location>
        <begin position="20"/>
        <end position="39"/>
    </location>
</feature>
<evidence type="ECO:0008006" key="4">
    <source>
        <dbReference type="Google" id="ProtNLM"/>
    </source>
</evidence>
<feature type="transmembrane region" description="Helical" evidence="1">
    <location>
        <begin position="177"/>
        <end position="200"/>
    </location>
</feature>
<name>A0A1E3X3X7_9BACT</name>
<dbReference type="PANTHER" id="PTHR39419">
    <property type="entry name" value="SLL0814 PROTEIN"/>
    <property type="match status" value="1"/>
</dbReference>
<reference evidence="2 3" key="1">
    <citation type="submission" date="2016-07" db="EMBL/GenBank/DDBJ databases">
        <title>Draft genome of Scalindua rubra, obtained from a brine-seawater interface in the Red Sea, sheds light on salt adaptation in anammox bacteria.</title>
        <authorList>
            <person name="Speth D.R."/>
            <person name="Lagkouvardos I."/>
            <person name="Wang Y."/>
            <person name="Qian P.-Y."/>
            <person name="Dutilh B.E."/>
            <person name="Jetten M.S."/>
        </authorList>
    </citation>
    <scope>NUCLEOTIDE SEQUENCE [LARGE SCALE GENOMIC DNA]</scope>
    <source>
        <strain evidence="2">BSI-1</strain>
    </source>
</reference>
<feature type="transmembrane region" description="Helical" evidence="1">
    <location>
        <begin position="245"/>
        <end position="262"/>
    </location>
</feature>
<evidence type="ECO:0000313" key="2">
    <source>
        <dbReference type="EMBL" id="ODS30307.1"/>
    </source>
</evidence>
<keyword evidence="1" id="KW-0472">Membrane</keyword>
<dbReference type="Proteomes" id="UP000094056">
    <property type="component" value="Unassembled WGS sequence"/>
</dbReference>
<proteinExistence type="predicted"/>
<protein>
    <recommendedName>
        <fullName evidence="4">Carotenoid biosynthesis protein</fullName>
    </recommendedName>
</protein>
<dbReference type="EMBL" id="MAYW01000246">
    <property type="protein sequence ID" value="ODS30307.1"/>
    <property type="molecule type" value="Genomic_DNA"/>
</dbReference>
<accession>A0A1E3X3X7</accession>
<feature type="transmembrane region" description="Helical" evidence="1">
    <location>
        <begin position="100"/>
        <end position="118"/>
    </location>
</feature>
<sequence>MTLSTSNIWLYWFMETFDLLISTILLRPYVFILLGLYFLAGSLQLGLKRIVVFTILAYVIAFISEYSSTRIGIPYGYYYYTGETHGKELYISNVPFMDSLSYSFLGYFSYSLALLMVSPITREGCRLELPNTPWYSKKALFLSTVLFVIQDVLIDPVSLRGSKWFLGQIYYYPEKGIYFGVPLSNFLGWFMVGFAIIYCFQKLDQKMGWSMECARNALMGPSLYFINMIFILSVTFYIGEYLMGMISLSIFSLLFSIAILKIRHALTQPGRAPLDKGTS</sequence>
<dbReference type="Pfam" id="PF04240">
    <property type="entry name" value="Caroten_synth"/>
    <property type="match status" value="1"/>
</dbReference>
<comment type="caution">
    <text evidence="2">The sequence shown here is derived from an EMBL/GenBank/DDBJ whole genome shotgun (WGS) entry which is preliminary data.</text>
</comment>
<feature type="transmembrane region" description="Helical" evidence="1">
    <location>
        <begin position="221"/>
        <end position="239"/>
    </location>
</feature>
<gene>
    <name evidence="2" type="ORF">SCARUB_04583</name>
</gene>
<feature type="transmembrane region" description="Helical" evidence="1">
    <location>
        <begin position="139"/>
        <end position="157"/>
    </location>
</feature>
<organism evidence="2 3">
    <name type="scientific">Candidatus Scalindua rubra</name>
    <dbReference type="NCBI Taxonomy" id="1872076"/>
    <lineage>
        <taxon>Bacteria</taxon>
        <taxon>Pseudomonadati</taxon>
        <taxon>Planctomycetota</taxon>
        <taxon>Candidatus Brocadiia</taxon>
        <taxon>Candidatus Brocadiales</taxon>
        <taxon>Candidatus Scalinduaceae</taxon>
        <taxon>Candidatus Scalindua</taxon>
    </lineage>
</organism>
<dbReference type="AlphaFoldDB" id="A0A1E3X3X7"/>
<dbReference type="InterPro" id="IPR007354">
    <property type="entry name" value="CruF-like"/>
</dbReference>
<evidence type="ECO:0000256" key="1">
    <source>
        <dbReference type="SAM" id="Phobius"/>
    </source>
</evidence>